<dbReference type="HAMAP" id="MF_00165">
    <property type="entry name" value="Thymidylate_kinase"/>
    <property type="match status" value="1"/>
</dbReference>
<evidence type="ECO:0000313" key="10">
    <source>
        <dbReference type="EMBL" id="SVC07044.1"/>
    </source>
</evidence>
<keyword evidence="6" id="KW-0418">Kinase</keyword>
<dbReference type="NCBIfam" id="TIGR00041">
    <property type="entry name" value="DTMP_kinase"/>
    <property type="match status" value="1"/>
</dbReference>
<dbReference type="PANTHER" id="PTHR10344:SF4">
    <property type="entry name" value="UMP-CMP KINASE 2, MITOCHONDRIAL"/>
    <property type="match status" value="1"/>
</dbReference>
<dbReference type="CDD" id="cd01672">
    <property type="entry name" value="TMPK"/>
    <property type="match status" value="1"/>
</dbReference>
<evidence type="ECO:0000256" key="4">
    <source>
        <dbReference type="ARBA" id="ARBA00022727"/>
    </source>
</evidence>
<evidence type="ECO:0000256" key="6">
    <source>
        <dbReference type="ARBA" id="ARBA00022777"/>
    </source>
</evidence>
<dbReference type="FunFam" id="3.40.50.300:FF:000225">
    <property type="entry name" value="Thymidylate kinase"/>
    <property type="match status" value="1"/>
</dbReference>
<evidence type="ECO:0000256" key="3">
    <source>
        <dbReference type="ARBA" id="ARBA00022679"/>
    </source>
</evidence>
<keyword evidence="5" id="KW-0547">Nucleotide-binding</keyword>
<dbReference type="AlphaFoldDB" id="A0A382J4G1"/>
<keyword evidence="7" id="KW-0067">ATP-binding</keyword>
<sequence>VRGIFVTFEGVEGVGKTTQIQRLLADLTTQRYPVTVTREPGGTAISEQIRSLLLDPENTAMKSTSELLLYAASRAQHVLEKINPALEEGKIVISDRFADASLAYQGYGRGLDIDLIRNLNRIATNGIIPDITFLLDLPVDIGLKRAGKRGRGFDRLEREKTEFHQRVRQGYLEMADQEPNRIKVISAEHDEDQVYTSIKEEISTLFNGQKS</sequence>
<dbReference type="Pfam" id="PF02223">
    <property type="entry name" value="Thymidylate_kin"/>
    <property type="match status" value="1"/>
</dbReference>
<reference evidence="10" key="1">
    <citation type="submission" date="2018-05" db="EMBL/GenBank/DDBJ databases">
        <authorList>
            <person name="Lanie J.A."/>
            <person name="Ng W.-L."/>
            <person name="Kazmierczak K.M."/>
            <person name="Andrzejewski T.M."/>
            <person name="Davidsen T.M."/>
            <person name="Wayne K.J."/>
            <person name="Tettelin H."/>
            <person name="Glass J.I."/>
            <person name="Rusch D."/>
            <person name="Podicherti R."/>
            <person name="Tsui H.-C.T."/>
            <person name="Winkler M.E."/>
        </authorList>
    </citation>
    <scope>NUCLEOTIDE SEQUENCE</scope>
</reference>
<dbReference type="InterPro" id="IPR039430">
    <property type="entry name" value="Thymidylate_kin-like_dom"/>
</dbReference>
<organism evidence="10">
    <name type="scientific">marine metagenome</name>
    <dbReference type="NCBI Taxonomy" id="408172"/>
    <lineage>
        <taxon>unclassified sequences</taxon>
        <taxon>metagenomes</taxon>
        <taxon>ecological metagenomes</taxon>
    </lineage>
</organism>
<protein>
    <recommendedName>
        <fullName evidence="2">dTMP kinase</fullName>
        <ecNumber evidence="2">2.7.4.9</ecNumber>
    </recommendedName>
</protein>
<evidence type="ECO:0000256" key="7">
    <source>
        <dbReference type="ARBA" id="ARBA00022840"/>
    </source>
</evidence>
<dbReference type="InterPro" id="IPR027417">
    <property type="entry name" value="P-loop_NTPase"/>
</dbReference>
<dbReference type="GO" id="GO:0004798">
    <property type="term" value="F:dTMP kinase activity"/>
    <property type="evidence" value="ECO:0007669"/>
    <property type="project" value="UniProtKB-EC"/>
</dbReference>
<comment type="catalytic activity">
    <reaction evidence="8">
        <text>dTMP + ATP = dTDP + ADP</text>
        <dbReference type="Rhea" id="RHEA:13517"/>
        <dbReference type="ChEBI" id="CHEBI:30616"/>
        <dbReference type="ChEBI" id="CHEBI:58369"/>
        <dbReference type="ChEBI" id="CHEBI:63528"/>
        <dbReference type="ChEBI" id="CHEBI:456216"/>
        <dbReference type="EC" id="2.7.4.9"/>
    </reaction>
</comment>
<comment type="similarity">
    <text evidence="1">Belongs to the thymidylate kinase family.</text>
</comment>
<accession>A0A382J4G1</accession>
<feature type="domain" description="Thymidylate kinase-like" evidence="9">
    <location>
        <begin position="8"/>
        <end position="198"/>
    </location>
</feature>
<proteinExistence type="inferred from homology"/>
<keyword evidence="4" id="KW-0545">Nucleotide biosynthesis</keyword>
<evidence type="ECO:0000256" key="5">
    <source>
        <dbReference type="ARBA" id="ARBA00022741"/>
    </source>
</evidence>
<evidence type="ECO:0000259" key="9">
    <source>
        <dbReference type="Pfam" id="PF02223"/>
    </source>
</evidence>
<dbReference type="GO" id="GO:0006227">
    <property type="term" value="P:dUDP biosynthetic process"/>
    <property type="evidence" value="ECO:0007669"/>
    <property type="project" value="TreeGrafter"/>
</dbReference>
<dbReference type="EMBL" id="UINC01071831">
    <property type="protein sequence ID" value="SVC07044.1"/>
    <property type="molecule type" value="Genomic_DNA"/>
</dbReference>
<dbReference type="SUPFAM" id="SSF52540">
    <property type="entry name" value="P-loop containing nucleoside triphosphate hydrolases"/>
    <property type="match status" value="1"/>
</dbReference>
<evidence type="ECO:0000256" key="1">
    <source>
        <dbReference type="ARBA" id="ARBA00009776"/>
    </source>
</evidence>
<dbReference type="GO" id="GO:0005524">
    <property type="term" value="F:ATP binding"/>
    <property type="evidence" value="ECO:0007669"/>
    <property type="project" value="UniProtKB-KW"/>
</dbReference>
<evidence type="ECO:0000256" key="8">
    <source>
        <dbReference type="ARBA" id="ARBA00048743"/>
    </source>
</evidence>
<evidence type="ECO:0000256" key="2">
    <source>
        <dbReference type="ARBA" id="ARBA00012980"/>
    </source>
</evidence>
<gene>
    <name evidence="10" type="ORF">METZ01_LOCUS259898</name>
</gene>
<dbReference type="GO" id="GO:0006233">
    <property type="term" value="P:dTDP biosynthetic process"/>
    <property type="evidence" value="ECO:0007669"/>
    <property type="project" value="InterPro"/>
</dbReference>
<name>A0A382J4G1_9ZZZZ</name>
<dbReference type="GO" id="GO:0005829">
    <property type="term" value="C:cytosol"/>
    <property type="evidence" value="ECO:0007669"/>
    <property type="project" value="TreeGrafter"/>
</dbReference>
<dbReference type="PANTHER" id="PTHR10344">
    <property type="entry name" value="THYMIDYLATE KINASE"/>
    <property type="match status" value="1"/>
</dbReference>
<keyword evidence="3" id="KW-0808">Transferase</keyword>
<dbReference type="InterPro" id="IPR018094">
    <property type="entry name" value="Thymidylate_kinase"/>
</dbReference>
<dbReference type="GO" id="GO:0006235">
    <property type="term" value="P:dTTP biosynthetic process"/>
    <property type="evidence" value="ECO:0007669"/>
    <property type="project" value="TreeGrafter"/>
</dbReference>
<feature type="non-terminal residue" evidence="10">
    <location>
        <position position="1"/>
    </location>
</feature>
<dbReference type="Gene3D" id="3.40.50.300">
    <property type="entry name" value="P-loop containing nucleotide triphosphate hydrolases"/>
    <property type="match status" value="1"/>
</dbReference>
<dbReference type="EC" id="2.7.4.9" evidence="2"/>